<dbReference type="SUPFAM" id="SSF55486">
    <property type="entry name" value="Metalloproteases ('zincins'), catalytic domain"/>
    <property type="match status" value="1"/>
</dbReference>
<dbReference type="AlphaFoldDB" id="A0A6B2L1D7"/>
<keyword evidence="1" id="KW-0812">Transmembrane</keyword>
<dbReference type="InterPro" id="IPR024079">
    <property type="entry name" value="MetalloPept_cat_dom_sf"/>
</dbReference>
<keyword evidence="1" id="KW-1133">Transmembrane helix</keyword>
<dbReference type="GO" id="GO:0008237">
    <property type="term" value="F:metallopeptidase activity"/>
    <property type="evidence" value="ECO:0007669"/>
    <property type="project" value="InterPro"/>
</dbReference>
<name>A0A6B2L1D7_9EUKA</name>
<sequence>MHSRPGAPNVLFIDFDGEVVAKNTSAWTENAQLALSCGVFSVDADTSTMSTYEVSLITEIWRRVSEDFSPWNIDVTTVKPTTMTNTVSWIVVSGTTSGLPGATGGGIAYVGVHGRYNRYRPGFCYPPNLASYDPHSIAECISHEAGHNMGLSHDGDTTRAYYPGLGYWGPIMGAPYRMKITQWSKGEYPGANNQQDDLAIISAILPKAPVPTSVVTSTYSASCTEVQQVFPVNTTSVSYTITSIKNPVYVRAYSPENGEGNVDLSLYISCAGGLVKSSSPNGFFDVAITFSPGANVVCTVIVSAAGDSSIPYSSYGSVGNFKIRACNATFTTLQTAPAKPPAVPQTNPPPSPAVASQCCLYTNIGYLCGGPGYASTDLAKSGIDNLIYKIQCSGGARATIYDLTGFLGTSYTTYCDDPGASLPTVYQKMASSVRVDICTVPVVGAIKDNSVAVADGGEQGVVPWWGWTIIAVVGVAIVVGVVAFVVVKQRKHSEIV</sequence>
<keyword evidence="1" id="KW-0472">Membrane</keyword>
<proteinExistence type="predicted"/>
<dbReference type="Gene3D" id="3.40.390.10">
    <property type="entry name" value="Collagenase (Catalytic Domain)"/>
    <property type="match status" value="1"/>
</dbReference>
<protein>
    <submittedName>
        <fullName evidence="2">Uncharacterized protein</fullName>
    </submittedName>
</protein>
<accession>A0A6B2L1D7</accession>
<evidence type="ECO:0000256" key="1">
    <source>
        <dbReference type="SAM" id="Phobius"/>
    </source>
</evidence>
<organism evidence="2">
    <name type="scientific">Arcella intermedia</name>
    <dbReference type="NCBI Taxonomy" id="1963864"/>
    <lineage>
        <taxon>Eukaryota</taxon>
        <taxon>Amoebozoa</taxon>
        <taxon>Tubulinea</taxon>
        <taxon>Elardia</taxon>
        <taxon>Arcellinida</taxon>
        <taxon>Sphaerothecina</taxon>
        <taxon>Arcellidae</taxon>
        <taxon>Arcella</taxon>
    </lineage>
</organism>
<evidence type="ECO:0000313" key="2">
    <source>
        <dbReference type="EMBL" id="NDV30792.1"/>
    </source>
</evidence>
<feature type="transmembrane region" description="Helical" evidence="1">
    <location>
        <begin position="464"/>
        <end position="487"/>
    </location>
</feature>
<dbReference type="EMBL" id="GIBP01001823">
    <property type="protein sequence ID" value="NDV30792.1"/>
    <property type="molecule type" value="Transcribed_RNA"/>
</dbReference>
<reference evidence="2" key="1">
    <citation type="journal article" date="2020" name="J. Eukaryot. Microbiol.">
        <title>De novo Sequencing, Assembly and Annotation of the Transcriptome for the Free-Living Testate Amoeba Arcella intermedia.</title>
        <authorList>
            <person name="Ribeiro G.M."/>
            <person name="Porfirio-Sousa A.L."/>
            <person name="Maurer-Alcala X.X."/>
            <person name="Katz L.A."/>
            <person name="Lahr D.J.G."/>
        </authorList>
    </citation>
    <scope>NUCLEOTIDE SEQUENCE</scope>
</reference>